<keyword evidence="3" id="KW-1185">Reference proteome</keyword>
<dbReference type="EMBL" id="JAACXV010013977">
    <property type="protein sequence ID" value="KAF7271313.1"/>
    <property type="molecule type" value="Genomic_DNA"/>
</dbReference>
<reference evidence="2" key="1">
    <citation type="submission" date="2020-08" db="EMBL/GenBank/DDBJ databases">
        <title>Genome sequencing and assembly of the red palm weevil Rhynchophorus ferrugineus.</title>
        <authorList>
            <person name="Dias G.B."/>
            <person name="Bergman C.M."/>
            <person name="Manee M."/>
        </authorList>
    </citation>
    <scope>NUCLEOTIDE SEQUENCE</scope>
    <source>
        <strain evidence="2">AA-2017</strain>
        <tissue evidence="2">Whole larva</tissue>
    </source>
</reference>
<protein>
    <submittedName>
        <fullName evidence="2">Uncharacterized protein</fullName>
    </submittedName>
</protein>
<evidence type="ECO:0000313" key="2">
    <source>
        <dbReference type="EMBL" id="KAF7271313.1"/>
    </source>
</evidence>
<dbReference type="AlphaFoldDB" id="A0A834I3K8"/>
<evidence type="ECO:0000313" key="3">
    <source>
        <dbReference type="Proteomes" id="UP000625711"/>
    </source>
</evidence>
<organism evidence="2 3">
    <name type="scientific">Rhynchophorus ferrugineus</name>
    <name type="common">Red palm weevil</name>
    <name type="synonym">Curculio ferrugineus</name>
    <dbReference type="NCBI Taxonomy" id="354439"/>
    <lineage>
        <taxon>Eukaryota</taxon>
        <taxon>Metazoa</taxon>
        <taxon>Ecdysozoa</taxon>
        <taxon>Arthropoda</taxon>
        <taxon>Hexapoda</taxon>
        <taxon>Insecta</taxon>
        <taxon>Pterygota</taxon>
        <taxon>Neoptera</taxon>
        <taxon>Endopterygota</taxon>
        <taxon>Coleoptera</taxon>
        <taxon>Polyphaga</taxon>
        <taxon>Cucujiformia</taxon>
        <taxon>Curculionidae</taxon>
        <taxon>Dryophthorinae</taxon>
        <taxon>Rhynchophorus</taxon>
    </lineage>
</organism>
<feature type="region of interest" description="Disordered" evidence="1">
    <location>
        <begin position="75"/>
        <end position="124"/>
    </location>
</feature>
<evidence type="ECO:0000256" key="1">
    <source>
        <dbReference type="SAM" id="MobiDB-lite"/>
    </source>
</evidence>
<dbReference type="Proteomes" id="UP000625711">
    <property type="component" value="Unassembled WGS sequence"/>
</dbReference>
<accession>A0A834I3K8</accession>
<gene>
    <name evidence="2" type="ORF">GWI33_015785</name>
</gene>
<sequence length="124" mass="13530">MPHVLEHDLKLVGKIPKRQRTGKQAARARRDFPAKSKFLESCSSSKHHLSLRTFRWCCISISATLTISCRLDRDATGTRPPPAAHIHDAAPSAAVEQSGIILPRAADQTCRGDDRGTEPPSGPL</sequence>
<name>A0A834I3K8_RHYFE</name>
<proteinExistence type="predicted"/>
<comment type="caution">
    <text evidence="2">The sequence shown here is derived from an EMBL/GenBank/DDBJ whole genome shotgun (WGS) entry which is preliminary data.</text>
</comment>